<dbReference type="EMBL" id="JAKOGG010000001">
    <property type="protein sequence ID" value="MCS4554988.1"/>
    <property type="molecule type" value="Genomic_DNA"/>
</dbReference>
<dbReference type="PROSITE" id="PS50885">
    <property type="entry name" value="HAMP"/>
    <property type="match status" value="1"/>
</dbReference>
<evidence type="ECO:0000256" key="1">
    <source>
        <dbReference type="ARBA" id="ARBA00004370"/>
    </source>
</evidence>
<dbReference type="CDD" id="cd06225">
    <property type="entry name" value="HAMP"/>
    <property type="match status" value="1"/>
</dbReference>
<keyword evidence="5" id="KW-0472">Membrane</keyword>
<dbReference type="Pfam" id="PF00672">
    <property type="entry name" value="HAMP"/>
    <property type="match status" value="1"/>
</dbReference>
<feature type="domain" description="Methyl-accepting transducer" evidence="6">
    <location>
        <begin position="362"/>
        <end position="598"/>
    </location>
</feature>
<gene>
    <name evidence="8" type="ORF">L9G74_00880</name>
</gene>
<accession>A0ABT2FFD0</accession>
<evidence type="ECO:0000256" key="3">
    <source>
        <dbReference type="ARBA" id="ARBA00029447"/>
    </source>
</evidence>
<evidence type="ECO:0000256" key="5">
    <source>
        <dbReference type="SAM" id="Phobius"/>
    </source>
</evidence>
<reference evidence="8 9" key="1">
    <citation type="submission" date="2022-02" db="EMBL/GenBank/DDBJ databases">
        <authorList>
            <person name="Zhuang L."/>
        </authorList>
    </citation>
    <scope>NUCLEOTIDE SEQUENCE [LARGE SCALE GENOMIC DNA]</scope>
    <source>
        <strain evidence="8 9">C32</strain>
    </source>
</reference>
<dbReference type="RefSeq" id="WP_238894350.1">
    <property type="nucleotide sequence ID" value="NZ_JAKOGG010000001.1"/>
</dbReference>
<sequence>MKQIGLKKALMFSIMLLVAVSVAVSSVILYLQQKSSLTAAIVNQSSSYVAGRAEVIEAMINEKVNGIRKISQQFKDTGISGTPDEIIELTKLVANAMNSSSTVIAFDNGDGYWNQATASWPNHKYNGNVTERPWYQSAMRASDVTVTEPYQGTDGAYWVTIVNRVKGGAISVDLELSFLNKLVAPSADMPGAVAIILNHDTTLLASSSDAIKTSQKANQYAWFKDTVNTVVSRDDAMVDYTLNGEDKTMFSHRISVGDKNWYYGLGLEKSEIFATLEQARTNAIIVTLIATVLCVFIAFGLVNVLYRPIISLRDTILNLSSGNGDLTQRLEVKSDDDIGKISNGVNLFIASLQQMMGEVKSSTHSLHGSIGQLKSQAAANSDILQNHVKETEQIATAIEEMDATANSMATDAADTARLTEEANHTSEQSRNILSQAQSTVTALIADVEKAVADVQAMNGQTQNISTILNVIGDIAEQTNLLALNAAIEAARAGEQGRGFAVVADEVRSLATRTKESTKEIELAIERLLRGSQQVVKSMDETKDRCQETASGSAAVAESLDTLIAFISNISALSTQIATAAEEQSCVTKEVSRNMSAISEIVGELDHSGQDSLRNANGIEQINDGLVMIVNRFKI</sequence>
<comment type="caution">
    <text evidence="8">The sequence shown here is derived from an EMBL/GenBank/DDBJ whole genome shotgun (WGS) entry which is preliminary data.</text>
</comment>
<dbReference type="Pfam" id="PF00015">
    <property type="entry name" value="MCPsignal"/>
    <property type="match status" value="1"/>
</dbReference>
<dbReference type="PANTHER" id="PTHR32089">
    <property type="entry name" value="METHYL-ACCEPTING CHEMOTAXIS PROTEIN MCPB"/>
    <property type="match status" value="1"/>
</dbReference>
<dbReference type="SMART" id="SM00283">
    <property type="entry name" value="MA"/>
    <property type="match status" value="1"/>
</dbReference>
<keyword evidence="2 4" id="KW-0807">Transducer</keyword>
<evidence type="ECO:0000256" key="4">
    <source>
        <dbReference type="PROSITE-ProRule" id="PRU00284"/>
    </source>
</evidence>
<dbReference type="InterPro" id="IPR029151">
    <property type="entry name" value="Sensor-like_sf"/>
</dbReference>
<evidence type="ECO:0000313" key="8">
    <source>
        <dbReference type="EMBL" id="MCS4554988.1"/>
    </source>
</evidence>
<comment type="similarity">
    <text evidence="3">Belongs to the methyl-accepting chemotaxis (MCP) protein family.</text>
</comment>
<protein>
    <submittedName>
        <fullName evidence="8">Methyl-accepting chemotaxis protein</fullName>
    </submittedName>
</protein>
<dbReference type="SMART" id="SM00304">
    <property type="entry name" value="HAMP"/>
    <property type="match status" value="1"/>
</dbReference>
<dbReference type="InterPro" id="IPR004089">
    <property type="entry name" value="MCPsignal_dom"/>
</dbReference>
<dbReference type="PANTHER" id="PTHR32089:SF55">
    <property type="entry name" value="METHYL ACCEPTING SENSORY TRANSDUCER WITH CACHE_2 SMALL MOLECULE BINDING DOMAIN"/>
    <property type="match status" value="1"/>
</dbReference>
<dbReference type="SUPFAM" id="SSF103190">
    <property type="entry name" value="Sensory domain-like"/>
    <property type="match status" value="1"/>
</dbReference>
<feature type="transmembrane region" description="Helical" evidence="5">
    <location>
        <begin position="12"/>
        <end position="31"/>
    </location>
</feature>
<dbReference type="PROSITE" id="PS50111">
    <property type="entry name" value="CHEMOTAXIS_TRANSDUC_2"/>
    <property type="match status" value="1"/>
</dbReference>
<keyword evidence="9" id="KW-1185">Reference proteome</keyword>
<evidence type="ECO:0000259" key="7">
    <source>
        <dbReference type="PROSITE" id="PS50885"/>
    </source>
</evidence>
<evidence type="ECO:0000256" key="2">
    <source>
        <dbReference type="ARBA" id="ARBA00023224"/>
    </source>
</evidence>
<dbReference type="InterPro" id="IPR003660">
    <property type="entry name" value="HAMP_dom"/>
</dbReference>
<comment type="subcellular location">
    <subcellularLocation>
        <location evidence="1">Membrane</location>
    </subcellularLocation>
</comment>
<dbReference type="Gene3D" id="3.30.450.20">
    <property type="entry name" value="PAS domain"/>
    <property type="match status" value="2"/>
</dbReference>
<proteinExistence type="inferred from homology"/>
<organism evidence="8 9">
    <name type="scientific">Shewanella electrica</name>
    <dbReference type="NCBI Taxonomy" id="515560"/>
    <lineage>
        <taxon>Bacteria</taxon>
        <taxon>Pseudomonadati</taxon>
        <taxon>Pseudomonadota</taxon>
        <taxon>Gammaproteobacteria</taxon>
        <taxon>Alteromonadales</taxon>
        <taxon>Shewanellaceae</taxon>
        <taxon>Shewanella</taxon>
    </lineage>
</organism>
<name>A0ABT2FFD0_9GAMM</name>
<keyword evidence="5" id="KW-0812">Transmembrane</keyword>
<dbReference type="CDD" id="cd11386">
    <property type="entry name" value="MCP_signal"/>
    <property type="match status" value="1"/>
</dbReference>
<feature type="domain" description="HAMP" evidence="7">
    <location>
        <begin position="303"/>
        <end position="357"/>
    </location>
</feature>
<dbReference type="SUPFAM" id="SSF58104">
    <property type="entry name" value="Methyl-accepting chemotaxis protein (MCP) signaling domain"/>
    <property type="match status" value="1"/>
</dbReference>
<dbReference type="Gene3D" id="1.10.287.950">
    <property type="entry name" value="Methyl-accepting chemotaxis protein"/>
    <property type="match status" value="1"/>
</dbReference>
<reference evidence="9" key="2">
    <citation type="submission" date="2023-07" db="EMBL/GenBank/DDBJ databases">
        <title>Shewanella mangrovi sp. nov., an acetaldehyde- degrading bacterium isolated from mangrove sediment.</title>
        <authorList>
            <person name="Liu Y."/>
        </authorList>
    </citation>
    <scope>NUCLEOTIDE SEQUENCE [LARGE SCALE GENOMIC DNA]</scope>
    <source>
        <strain evidence="9">C32</strain>
    </source>
</reference>
<evidence type="ECO:0000259" key="6">
    <source>
        <dbReference type="PROSITE" id="PS50111"/>
    </source>
</evidence>
<evidence type="ECO:0000313" key="9">
    <source>
        <dbReference type="Proteomes" id="UP001201549"/>
    </source>
</evidence>
<keyword evidence="5" id="KW-1133">Transmembrane helix</keyword>
<dbReference type="Proteomes" id="UP001201549">
    <property type="component" value="Unassembled WGS sequence"/>
</dbReference>
<feature type="transmembrane region" description="Helical" evidence="5">
    <location>
        <begin position="283"/>
        <end position="306"/>
    </location>
</feature>